<feature type="domain" description="DH" evidence="4">
    <location>
        <begin position="315"/>
        <end position="507"/>
    </location>
</feature>
<dbReference type="PANTHER" id="PTHR13217">
    <property type="entry name" value="PLECKSTRIN HOMOLOGY DOMAIN-CONTAINING FAMILY G MEMBER 7"/>
    <property type="match status" value="1"/>
</dbReference>
<feature type="compositionally biased region" description="Polar residues" evidence="2">
    <location>
        <begin position="117"/>
        <end position="129"/>
    </location>
</feature>
<evidence type="ECO:0000259" key="4">
    <source>
        <dbReference type="PROSITE" id="PS50010"/>
    </source>
</evidence>
<organism evidence="5 6">
    <name type="scientific">Capsaspora owczarzaki (strain ATCC 30864)</name>
    <dbReference type="NCBI Taxonomy" id="595528"/>
    <lineage>
        <taxon>Eukaryota</taxon>
        <taxon>Filasterea</taxon>
        <taxon>Capsaspora</taxon>
    </lineage>
</organism>
<dbReference type="InterPro" id="IPR001849">
    <property type="entry name" value="PH_domain"/>
</dbReference>
<feature type="compositionally biased region" description="Low complexity" evidence="2">
    <location>
        <begin position="200"/>
        <end position="231"/>
    </location>
</feature>
<dbReference type="InterPro" id="IPR040181">
    <property type="entry name" value="PKHG5/7"/>
</dbReference>
<dbReference type="InterPro" id="IPR035899">
    <property type="entry name" value="DBL_dom_sf"/>
</dbReference>
<dbReference type="SUPFAM" id="SSF50729">
    <property type="entry name" value="PH domain-like"/>
    <property type="match status" value="1"/>
</dbReference>
<dbReference type="Proteomes" id="UP000008743">
    <property type="component" value="Unassembled WGS sequence"/>
</dbReference>
<proteinExistence type="predicted"/>
<dbReference type="Pfam" id="PF22697">
    <property type="entry name" value="SOS1_NGEF_PH"/>
    <property type="match status" value="1"/>
</dbReference>
<evidence type="ECO:0000313" key="5">
    <source>
        <dbReference type="EMBL" id="KJE92425.1"/>
    </source>
</evidence>
<dbReference type="CDD" id="cd00160">
    <property type="entry name" value="RhoGEF"/>
    <property type="match status" value="1"/>
</dbReference>
<protein>
    <recommendedName>
        <fullName evidence="7">DH domain-containing protein</fullName>
    </recommendedName>
</protein>
<dbReference type="RefSeq" id="XP_004364241.1">
    <property type="nucleotide sequence ID" value="XM_004364184.2"/>
</dbReference>
<evidence type="ECO:0000256" key="1">
    <source>
        <dbReference type="ARBA" id="ARBA00022658"/>
    </source>
</evidence>
<dbReference type="EMBL" id="KE346363">
    <property type="protein sequence ID" value="KJE92425.1"/>
    <property type="molecule type" value="Genomic_DNA"/>
</dbReference>
<feature type="compositionally biased region" description="Basic and acidic residues" evidence="2">
    <location>
        <begin position="1"/>
        <end position="17"/>
    </location>
</feature>
<feature type="region of interest" description="Disordered" evidence="2">
    <location>
        <begin position="1"/>
        <end position="235"/>
    </location>
</feature>
<dbReference type="GO" id="GO:0007266">
    <property type="term" value="P:Rho protein signal transduction"/>
    <property type="evidence" value="ECO:0007669"/>
    <property type="project" value="TreeGrafter"/>
</dbReference>
<dbReference type="PhylomeDB" id="A0A0D2WN20"/>
<sequence length="685" mass="73870">MFGWNKNKDKKDKDEGSSKPAPAPVSTAPQAHPAAAANAANATASATPPAAPASSNPPSAASAAKSSTTTTADSDASESSLLSTYASNIAKPGSQKRVGNSHSGSVTNIAAPEPTHQAVTPQSAGSTENIAAAAATTAPTNLSVSTSQLSGPRGPSPVNDPPSGGSSLQIVAPALSASTSALNSSTPSPTPHVDSPTRRTSLAALSVHSTSSSSTMPSSSSSASATPRSSSKQNIGTIGRLFGKQMKGGVGSDDAVHLPDASNETQALEQKLFSIALFIGANSDAKNELTAYKDRHWTEYMAKANIENMSKKEKKQQEVIWELFVSELSYIDHLLIMKEIFLTALRELQEDGYCREIDEQRLFFNIEELLKVNSAFASQMRPSDNKKLETTEGPITITKMAGAFAKYHEKFEPYNAYCVHYAKSVEYLRTLEEDPKFDMLRKWCEQRPRCRKLKLTDILVEPLQRIIRYPLLLREVAKATSEEPENLAAVNAIIDNVSVFVGNINKLVRYGENTEKVAALQSKIEWPVFPEDVPDVPQLKDVLTERLVPDLTAGERLMLHSGKLMRWSSSKSPSEVEVFLFQDMLLITRFKKKRYVVSAPPIHVDSVIVKEIPEGAGGLKSAFSLIVVDPVGVPTQVYTLIADGESGRKLWLSHLFSVVSPKLNNSEAIASAIAEAEKQQSQPAV</sequence>
<dbReference type="SMART" id="SM00233">
    <property type="entry name" value="PH"/>
    <property type="match status" value="1"/>
</dbReference>
<name>A0A0D2WN20_CAPO3</name>
<dbReference type="PROSITE" id="PS50010">
    <property type="entry name" value="DH_2"/>
    <property type="match status" value="1"/>
</dbReference>
<dbReference type="PROSITE" id="PS00741">
    <property type="entry name" value="DH_1"/>
    <property type="match status" value="1"/>
</dbReference>
<gene>
    <name evidence="5" type="ORF">CAOG_003402</name>
</gene>
<accession>A0A0D2WN20</accession>
<dbReference type="OMA" id="EHCRIED"/>
<feature type="domain" description="PH" evidence="3">
    <location>
        <begin position="557"/>
        <end position="660"/>
    </location>
</feature>
<dbReference type="Gene3D" id="2.30.29.30">
    <property type="entry name" value="Pleckstrin-homology domain (PH domain)/Phosphotyrosine-binding domain (PTB)"/>
    <property type="match status" value="1"/>
</dbReference>
<evidence type="ECO:0000259" key="3">
    <source>
        <dbReference type="PROSITE" id="PS50003"/>
    </source>
</evidence>
<dbReference type="eggNOG" id="KOG3521">
    <property type="taxonomic scope" value="Eukaryota"/>
</dbReference>
<dbReference type="InterPro" id="IPR000219">
    <property type="entry name" value="DH_dom"/>
</dbReference>
<dbReference type="Gene3D" id="1.20.900.10">
    <property type="entry name" value="Dbl homology (DH) domain"/>
    <property type="match status" value="1"/>
</dbReference>
<feature type="compositionally biased region" description="Low complexity" evidence="2">
    <location>
        <begin position="26"/>
        <end position="80"/>
    </location>
</feature>
<evidence type="ECO:0008006" key="7">
    <source>
        <dbReference type="Google" id="ProtNLM"/>
    </source>
</evidence>
<feature type="compositionally biased region" description="Polar residues" evidence="2">
    <location>
        <begin position="139"/>
        <end position="150"/>
    </location>
</feature>
<keyword evidence="1" id="KW-0344">Guanine-nucleotide releasing factor</keyword>
<feature type="compositionally biased region" description="Low complexity" evidence="2">
    <location>
        <begin position="172"/>
        <end position="187"/>
    </location>
</feature>
<dbReference type="SUPFAM" id="SSF48065">
    <property type="entry name" value="DBL homology domain (DH-domain)"/>
    <property type="match status" value="1"/>
</dbReference>
<reference evidence="6" key="1">
    <citation type="submission" date="2011-02" db="EMBL/GenBank/DDBJ databases">
        <title>The Genome Sequence of Capsaspora owczarzaki ATCC 30864.</title>
        <authorList>
            <person name="Russ C."/>
            <person name="Cuomo C."/>
            <person name="Burger G."/>
            <person name="Gray M.W."/>
            <person name="Holland P.W.H."/>
            <person name="King N."/>
            <person name="Lang F.B.F."/>
            <person name="Roger A.J."/>
            <person name="Ruiz-Trillo I."/>
            <person name="Young S.K."/>
            <person name="Zeng Q."/>
            <person name="Gargeya S."/>
            <person name="Alvarado L."/>
            <person name="Berlin A."/>
            <person name="Chapman S.B."/>
            <person name="Chen Z."/>
            <person name="Freedman E."/>
            <person name="Gellesch M."/>
            <person name="Goldberg J."/>
            <person name="Griggs A."/>
            <person name="Gujja S."/>
            <person name="Heilman E."/>
            <person name="Heiman D."/>
            <person name="Howarth C."/>
            <person name="Mehta T."/>
            <person name="Neiman D."/>
            <person name="Pearson M."/>
            <person name="Roberts A."/>
            <person name="Saif S."/>
            <person name="Shea T."/>
            <person name="Shenoy N."/>
            <person name="Sisk P."/>
            <person name="Stolte C."/>
            <person name="Sykes S."/>
            <person name="White J."/>
            <person name="Yandava C."/>
            <person name="Haas B."/>
            <person name="Nusbaum C."/>
            <person name="Birren B."/>
        </authorList>
    </citation>
    <scope>NUCLEOTIDE SEQUENCE</scope>
    <source>
        <strain evidence="6">ATCC 30864</strain>
    </source>
</reference>
<dbReference type="InterPro" id="IPR001331">
    <property type="entry name" value="GDS_CDC24_CS"/>
</dbReference>
<dbReference type="InterPro" id="IPR055251">
    <property type="entry name" value="SOS1_NGEF_PH"/>
</dbReference>
<dbReference type="GO" id="GO:0005085">
    <property type="term" value="F:guanyl-nucleotide exchange factor activity"/>
    <property type="evidence" value="ECO:0007669"/>
    <property type="project" value="UniProtKB-KW"/>
</dbReference>
<dbReference type="SMART" id="SM00325">
    <property type="entry name" value="RhoGEF"/>
    <property type="match status" value="1"/>
</dbReference>
<dbReference type="PANTHER" id="PTHR13217:SF11">
    <property type="entry name" value="PLECKSTRIN HOMOLOGY DOMAIN-CONTAINING FAMILY G MEMBER 5"/>
    <property type="match status" value="1"/>
</dbReference>
<dbReference type="OrthoDB" id="5585231at2759"/>
<dbReference type="Pfam" id="PF00621">
    <property type="entry name" value="RhoGEF"/>
    <property type="match status" value="1"/>
</dbReference>
<evidence type="ECO:0000313" key="6">
    <source>
        <dbReference type="Proteomes" id="UP000008743"/>
    </source>
</evidence>
<feature type="compositionally biased region" description="Polar residues" evidence="2">
    <location>
        <begin position="97"/>
        <end position="108"/>
    </location>
</feature>
<dbReference type="STRING" id="595528.A0A0D2WN20"/>
<keyword evidence="6" id="KW-1185">Reference proteome</keyword>
<evidence type="ECO:0000256" key="2">
    <source>
        <dbReference type="SAM" id="MobiDB-lite"/>
    </source>
</evidence>
<dbReference type="InParanoid" id="A0A0D2WN20"/>
<dbReference type="InterPro" id="IPR011993">
    <property type="entry name" value="PH-like_dom_sf"/>
</dbReference>
<dbReference type="AlphaFoldDB" id="A0A0D2WN20"/>
<dbReference type="PROSITE" id="PS50003">
    <property type="entry name" value="PH_DOMAIN"/>
    <property type="match status" value="1"/>
</dbReference>